<reference evidence="3" key="1">
    <citation type="submission" date="2016-10" db="EMBL/GenBank/DDBJ databases">
        <authorList>
            <person name="Varghese N."/>
            <person name="Submissions S."/>
        </authorList>
    </citation>
    <scope>NUCLEOTIDE SEQUENCE [LARGE SCALE GENOMIC DNA]</scope>
    <source>
        <strain evidence="3">DSM 18609</strain>
    </source>
</reference>
<dbReference type="AlphaFoldDB" id="A0A1G6WSL1"/>
<protein>
    <submittedName>
        <fullName evidence="2">Ribosomal-protein-alanine N-acetyltransferase</fullName>
    </submittedName>
</protein>
<dbReference type="Proteomes" id="UP000199455">
    <property type="component" value="Unassembled WGS sequence"/>
</dbReference>
<dbReference type="PROSITE" id="PS51186">
    <property type="entry name" value="GNAT"/>
    <property type="match status" value="1"/>
</dbReference>
<dbReference type="STRING" id="390242.SAMN04488024_10792"/>
<dbReference type="PANTHER" id="PTHR43792:SF1">
    <property type="entry name" value="N-ACETYLTRANSFERASE DOMAIN-CONTAINING PROTEIN"/>
    <property type="match status" value="1"/>
</dbReference>
<dbReference type="CDD" id="cd04301">
    <property type="entry name" value="NAT_SF"/>
    <property type="match status" value="1"/>
</dbReference>
<name>A0A1G6WSL1_9SPHI</name>
<dbReference type="EMBL" id="FMZH01000007">
    <property type="protein sequence ID" value="SDD68025.1"/>
    <property type="molecule type" value="Genomic_DNA"/>
</dbReference>
<feature type="domain" description="N-acetyltransferase" evidence="1">
    <location>
        <begin position="17"/>
        <end position="176"/>
    </location>
</feature>
<keyword evidence="2" id="KW-0808">Transferase</keyword>
<accession>A0A1G6WSL1</accession>
<dbReference type="InterPro" id="IPR016181">
    <property type="entry name" value="Acyl_CoA_acyltransferase"/>
</dbReference>
<dbReference type="SUPFAM" id="SSF55729">
    <property type="entry name" value="Acyl-CoA N-acyltransferases (Nat)"/>
    <property type="match status" value="1"/>
</dbReference>
<dbReference type="GO" id="GO:0016747">
    <property type="term" value="F:acyltransferase activity, transferring groups other than amino-acyl groups"/>
    <property type="evidence" value="ECO:0007669"/>
    <property type="project" value="InterPro"/>
</dbReference>
<dbReference type="InterPro" id="IPR051531">
    <property type="entry name" value="N-acetyltransferase"/>
</dbReference>
<gene>
    <name evidence="2" type="ORF">SAMN04488024_10792</name>
</gene>
<keyword evidence="3" id="KW-1185">Reference proteome</keyword>
<sequence>MRPFDFSTFPILKTGRFTLRRLVLTDAAVIYELRSDEKVAVLTGKEPYRSMDEAVAYINKIDNLINNNQAIYWVIAEHETAPMIGAVCLWDFRNENKTIEMGYELLPEFQGKGIMIETVPHAIKYAFEVMEVETIIACPSSDNPPSVKLLERLGFKLASQEYENTHEDVPGMLTYTFSKA</sequence>
<proteinExistence type="predicted"/>
<organism evidence="2 3">
    <name type="scientific">Pedobacter soli</name>
    <dbReference type="NCBI Taxonomy" id="390242"/>
    <lineage>
        <taxon>Bacteria</taxon>
        <taxon>Pseudomonadati</taxon>
        <taxon>Bacteroidota</taxon>
        <taxon>Sphingobacteriia</taxon>
        <taxon>Sphingobacteriales</taxon>
        <taxon>Sphingobacteriaceae</taxon>
        <taxon>Pedobacter</taxon>
    </lineage>
</organism>
<evidence type="ECO:0000313" key="2">
    <source>
        <dbReference type="EMBL" id="SDD68025.1"/>
    </source>
</evidence>
<dbReference type="PANTHER" id="PTHR43792">
    <property type="entry name" value="GNAT FAMILY, PUTATIVE (AFU_ORTHOLOGUE AFUA_3G00765)-RELATED-RELATED"/>
    <property type="match status" value="1"/>
</dbReference>
<dbReference type="Pfam" id="PF13302">
    <property type="entry name" value="Acetyltransf_3"/>
    <property type="match status" value="1"/>
</dbReference>
<dbReference type="RefSeq" id="WP_090770273.1">
    <property type="nucleotide sequence ID" value="NZ_FMZH01000007.1"/>
</dbReference>
<dbReference type="InterPro" id="IPR000182">
    <property type="entry name" value="GNAT_dom"/>
</dbReference>
<dbReference type="Gene3D" id="3.40.630.30">
    <property type="match status" value="1"/>
</dbReference>
<evidence type="ECO:0000259" key="1">
    <source>
        <dbReference type="PROSITE" id="PS51186"/>
    </source>
</evidence>
<evidence type="ECO:0000313" key="3">
    <source>
        <dbReference type="Proteomes" id="UP000199455"/>
    </source>
</evidence>